<accession>A0A537JGT2</accession>
<dbReference type="Proteomes" id="UP000320048">
    <property type="component" value="Unassembled WGS sequence"/>
</dbReference>
<comment type="caution">
    <text evidence="1">The sequence shown here is derived from an EMBL/GenBank/DDBJ whole genome shotgun (WGS) entry which is preliminary data.</text>
</comment>
<dbReference type="InterPro" id="IPR018642">
    <property type="entry name" value="DUF2066"/>
</dbReference>
<dbReference type="AlphaFoldDB" id="A0A537JGT2"/>
<dbReference type="EMBL" id="VBAO01000111">
    <property type="protein sequence ID" value="TMI82735.1"/>
    <property type="molecule type" value="Genomic_DNA"/>
</dbReference>
<dbReference type="Pfam" id="PF09839">
    <property type="entry name" value="DUF2066"/>
    <property type="match status" value="1"/>
</dbReference>
<evidence type="ECO:0000313" key="1">
    <source>
        <dbReference type="EMBL" id="TMI82735.1"/>
    </source>
</evidence>
<proteinExistence type="predicted"/>
<name>A0A537JGT2_9BACT</name>
<evidence type="ECO:0000313" key="2">
    <source>
        <dbReference type="Proteomes" id="UP000320048"/>
    </source>
</evidence>
<reference evidence="1 2" key="1">
    <citation type="journal article" date="2019" name="Nat. Microbiol.">
        <title>Mediterranean grassland soil C-N compound turnover is dependent on rainfall and depth, and is mediated by genomically divergent microorganisms.</title>
        <authorList>
            <person name="Diamond S."/>
            <person name="Andeer P.F."/>
            <person name="Li Z."/>
            <person name="Crits-Christoph A."/>
            <person name="Burstein D."/>
            <person name="Anantharaman K."/>
            <person name="Lane K.R."/>
            <person name="Thomas B.C."/>
            <person name="Pan C."/>
            <person name="Northen T.R."/>
            <person name="Banfield J.F."/>
        </authorList>
    </citation>
    <scope>NUCLEOTIDE SEQUENCE [LARGE SCALE GENOMIC DNA]</scope>
    <source>
        <strain evidence="1">NP_7</strain>
    </source>
</reference>
<organism evidence="1 2">
    <name type="scientific">Candidatus Segetimicrobium genomatis</name>
    <dbReference type="NCBI Taxonomy" id="2569760"/>
    <lineage>
        <taxon>Bacteria</taxon>
        <taxon>Bacillati</taxon>
        <taxon>Candidatus Sysuimicrobiota</taxon>
        <taxon>Candidatus Sysuimicrobiia</taxon>
        <taxon>Candidatus Sysuimicrobiales</taxon>
        <taxon>Candidatus Segetimicrobiaceae</taxon>
        <taxon>Candidatus Segetimicrobium</taxon>
    </lineage>
</organism>
<protein>
    <submittedName>
        <fullName evidence="1">DUF2066 domain-containing protein</fullName>
    </submittedName>
</protein>
<gene>
    <name evidence="1" type="ORF">E6H04_04305</name>
</gene>
<sequence length="283" mass="30966">MMRRQAMAEWQSRPRWRPLALLSVMLSVVVVATAPRSGGAQDTSNLYQATITVTGYDMRSRPYGFAQTLRAVLVNVSGEPRLRDDPRVSALAAHADALVASFSYVDLDAANKIHDDQGTYDRPYDLTVKFVPALIDKALADLGERPWRGTRPVVVPVLVVRGFAGSYLLSAENPAGAEQRQAFTDVAGDFYMNVRFPTAAQFTAWGIGMGRFPSLPTTAATNDALVAGTLEFQESLPGWVGSWRMRWRGVEYAWGVKGVNYDAAFRDIVRGVLRVASGHGAPN</sequence>